<sequence>MSLEEDLLAYGCCLHYHVCHPLFNSDMLHKSKFVANNFRFPPPNSQSEFMDKV</sequence>
<name>A0A2P2PYA8_RHIMU</name>
<protein>
    <submittedName>
        <fullName evidence="1">Uncharacterized protein</fullName>
    </submittedName>
</protein>
<proteinExistence type="predicted"/>
<reference evidence="1" key="1">
    <citation type="submission" date="2018-02" db="EMBL/GenBank/DDBJ databases">
        <title>Rhizophora mucronata_Transcriptome.</title>
        <authorList>
            <person name="Meera S.P."/>
            <person name="Sreeshan A."/>
            <person name="Augustine A."/>
        </authorList>
    </citation>
    <scope>NUCLEOTIDE SEQUENCE</scope>
    <source>
        <tissue evidence="1">Leaf</tissue>
    </source>
</reference>
<evidence type="ECO:0000313" key="1">
    <source>
        <dbReference type="EMBL" id="MBX59737.1"/>
    </source>
</evidence>
<accession>A0A2P2PYA8</accession>
<dbReference type="AlphaFoldDB" id="A0A2P2PYA8"/>
<dbReference type="EMBL" id="GGEC01079253">
    <property type="protein sequence ID" value="MBX59737.1"/>
    <property type="molecule type" value="Transcribed_RNA"/>
</dbReference>
<organism evidence="1">
    <name type="scientific">Rhizophora mucronata</name>
    <name type="common">Asiatic mangrove</name>
    <dbReference type="NCBI Taxonomy" id="61149"/>
    <lineage>
        <taxon>Eukaryota</taxon>
        <taxon>Viridiplantae</taxon>
        <taxon>Streptophyta</taxon>
        <taxon>Embryophyta</taxon>
        <taxon>Tracheophyta</taxon>
        <taxon>Spermatophyta</taxon>
        <taxon>Magnoliopsida</taxon>
        <taxon>eudicotyledons</taxon>
        <taxon>Gunneridae</taxon>
        <taxon>Pentapetalae</taxon>
        <taxon>rosids</taxon>
        <taxon>fabids</taxon>
        <taxon>Malpighiales</taxon>
        <taxon>Rhizophoraceae</taxon>
        <taxon>Rhizophora</taxon>
    </lineage>
</organism>